<accession>A0A0F9UEA0</accession>
<evidence type="ECO:0008006" key="2">
    <source>
        <dbReference type="Google" id="ProtNLM"/>
    </source>
</evidence>
<name>A0A0F9UEA0_9ZZZZ</name>
<dbReference type="AlphaFoldDB" id="A0A0F9UEA0"/>
<dbReference type="EMBL" id="LAZR01000155">
    <property type="protein sequence ID" value="KKN85702.1"/>
    <property type="molecule type" value="Genomic_DNA"/>
</dbReference>
<gene>
    <name evidence="1" type="ORF">LCGC14_0275070</name>
</gene>
<comment type="caution">
    <text evidence="1">The sequence shown here is derived from an EMBL/GenBank/DDBJ whole genome shotgun (WGS) entry which is preliminary data.</text>
</comment>
<reference evidence="1" key="1">
    <citation type="journal article" date="2015" name="Nature">
        <title>Complex archaea that bridge the gap between prokaryotes and eukaryotes.</title>
        <authorList>
            <person name="Spang A."/>
            <person name="Saw J.H."/>
            <person name="Jorgensen S.L."/>
            <person name="Zaremba-Niedzwiedzka K."/>
            <person name="Martijn J."/>
            <person name="Lind A.E."/>
            <person name="van Eijk R."/>
            <person name="Schleper C."/>
            <person name="Guy L."/>
            <person name="Ettema T.J."/>
        </authorList>
    </citation>
    <scope>NUCLEOTIDE SEQUENCE</scope>
</reference>
<sequence length="836" mass="94490">MLLEAIFRTLRPDEQVYVWRKEPHERSLFDTVDEVIAYANSNPESDLYFGVSPRVRGDYDTISRTCVAWADVDLKDFKDNPDKAARAIATFPLNPSFIINSGHGFHVYWLLEGEVTGAEAQEICRGIMRIVGSDPTHNALQILRIPGTTNWKDPNEPALVVVMVSNPGTRYDAGDLLKLTNLGEITINVIATGSTKGFPSRSERDWHVIRELTAAGVSEETIYTIADQKPVGERWRENDYRLLKHDLQKTESSYGDAVEKFIELQDCLFYKGARGLTQVSTFTIHPKKLLHDAEGIREDQLICIVSAAGKVWNDVLFPRSAFSSQSSLHRNLPSMFWQWMGNDYQTKQLLVYLLSRLEEAGLPEAKLTQVIGRHSNIWVAKDIVMSSTTVYNADDAEYLYRSRSWSGHHARIIDIAPNTQYSFPEDEDYRALCKTISRLLPRINVPENSIPIIGWFFAAPLKQLFNDVQIRFPHLNIFGTMGSGKTAALQDIFMPLMGVHRPTTQTATTTNFVLRAIMASTNGVPIIFGEFRESGASERSDFQSLLRRAYNSGMDSRGRADLRTETLLLLAPVIVDGEDSFSDPALKQRCITINLHPEDIRPGTEHNSAFKRLREFPLQTFAARYIQRTLKETGASLLKRYADAAKRIEKLLPKSLPDRVKNSCVIVQIGLDLYNEHMTKWGTKGVEWDESMIKANLSNSLLQLSRGISRTYVDDFTEAIVGELAKEVIQRASPFVYLYDIRLNILWVHLTTAVHWWEKTQRYRGKSSVAMVALRAQLQERCDPVDGYVIPETPMTSSSGATTRCFGLRLTACVDAGLNVPDRLNGKVQKIMDRVI</sequence>
<organism evidence="1">
    <name type="scientific">marine sediment metagenome</name>
    <dbReference type="NCBI Taxonomy" id="412755"/>
    <lineage>
        <taxon>unclassified sequences</taxon>
        <taxon>metagenomes</taxon>
        <taxon>ecological metagenomes</taxon>
    </lineage>
</organism>
<dbReference type="Gene3D" id="3.30.70.1790">
    <property type="entry name" value="RepB DNA-primase, N-terminal domain"/>
    <property type="match status" value="1"/>
</dbReference>
<protein>
    <recommendedName>
        <fullName evidence="2">RepB-like DNA primase domain-containing protein</fullName>
    </recommendedName>
</protein>
<evidence type="ECO:0000313" key="1">
    <source>
        <dbReference type="EMBL" id="KKN85702.1"/>
    </source>
</evidence>
<proteinExistence type="predicted"/>